<dbReference type="InterPro" id="IPR011010">
    <property type="entry name" value="DNA_brk_join_enz"/>
</dbReference>
<proteinExistence type="predicted"/>
<accession>A0A9P5ZHS6</accession>
<dbReference type="GO" id="GO:0003677">
    <property type="term" value="F:DNA binding"/>
    <property type="evidence" value="ECO:0007669"/>
    <property type="project" value="InterPro"/>
</dbReference>
<dbReference type="EMBL" id="MU154710">
    <property type="protein sequence ID" value="KAF9488517.1"/>
    <property type="molecule type" value="Genomic_DNA"/>
</dbReference>
<dbReference type="AlphaFoldDB" id="A0A9P5ZHS6"/>
<gene>
    <name evidence="1" type="ORF">BDN71DRAFT_1436092</name>
</gene>
<name>A0A9P5ZHS6_PLEER</name>
<sequence>MEGTPNKIVKFIAAKCGDKTKGFEVYDSKKVYQNGDMTLSRSNDASVAQLQWGTVHYTAYLFAWLLMLRIEEVTHLKFESTDVIPGECEHFEIRLDTRKTTQTGLSHGWRLWANDKNTKICPFHALIQLANLYGSSETIWQSGSLFLQIDHNSSAVKQSSPVNSPLLGHALTTDLQCLGYKSWALYGTHSF</sequence>
<keyword evidence="2" id="KW-1185">Reference proteome</keyword>
<dbReference type="SUPFAM" id="SSF56349">
    <property type="entry name" value="DNA breaking-rejoining enzymes"/>
    <property type="match status" value="1"/>
</dbReference>
<comment type="caution">
    <text evidence="1">The sequence shown here is derived from an EMBL/GenBank/DDBJ whole genome shotgun (WGS) entry which is preliminary data.</text>
</comment>
<organism evidence="1 2">
    <name type="scientific">Pleurotus eryngii</name>
    <name type="common">Boletus of the steppes</name>
    <dbReference type="NCBI Taxonomy" id="5323"/>
    <lineage>
        <taxon>Eukaryota</taxon>
        <taxon>Fungi</taxon>
        <taxon>Dikarya</taxon>
        <taxon>Basidiomycota</taxon>
        <taxon>Agaricomycotina</taxon>
        <taxon>Agaricomycetes</taxon>
        <taxon>Agaricomycetidae</taxon>
        <taxon>Agaricales</taxon>
        <taxon>Pleurotineae</taxon>
        <taxon>Pleurotaceae</taxon>
        <taxon>Pleurotus</taxon>
    </lineage>
</organism>
<protein>
    <submittedName>
        <fullName evidence="1">Uncharacterized protein</fullName>
    </submittedName>
</protein>
<dbReference type="OrthoDB" id="3163890at2759"/>
<dbReference type="Proteomes" id="UP000807025">
    <property type="component" value="Unassembled WGS sequence"/>
</dbReference>
<evidence type="ECO:0000313" key="2">
    <source>
        <dbReference type="Proteomes" id="UP000807025"/>
    </source>
</evidence>
<evidence type="ECO:0000313" key="1">
    <source>
        <dbReference type="EMBL" id="KAF9488517.1"/>
    </source>
</evidence>
<reference evidence="1" key="1">
    <citation type="submission" date="2020-11" db="EMBL/GenBank/DDBJ databases">
        <authorList>
            <consortium name="DOE Joint Genome Institute"/>
            <person name="Ahrendt S."/>
            <person name="Riley R."/>
            <person name="Andreopoulos W."/>
            <person name="Labutti K."/>
            <person name="Pangilinan J."/>
            <person name="Ruiz-Duenas F.J."/>
            <person name="Barrasa J.M."/>
            <person name="Sanchez-Garcia M."/>
            <person name="Camarero S."/>
            <person name="Miyauchi S."/>
            <person name="Serrano A."/>
            <person name="Linde D."/>
            <person name="Babiker R."/>
            <person name="Drula E."/>
            <person name="Ayuso-Fernandez I."/>
            <person name="Pacheco R."/>
            <person name="Padilla G."/>
            <person name="Ferreira P."/>
            <person name="Barriuso J."/>
            <person name="Kellner H."/>
            <person name="Castanera R."/>
            <person name="Alfaro M."/>
            <person name="Ramirez L."/>
            <person name="Pisabarro A.G."/>
            <person name="Kuo A."/>
            <person name="Tritt A."/>
            <person name="Lipzen A."/>
            <person name="He G."/>
            <person name="Yan M."/>
            <person name="Ng V."/>
            <person name="Cullen D."/>
            <person name="Martin F."/>
            <person name="Rosso M.-N."/>
            <person name="Henrissat B."/>
            <person name="Hibbett D."/>
            <person name="Martinez A.T."/>
            <person name="Grigoriev I.V."/>
        </authorList>
    </citation>
    <scope>NUCLEOTIDE SEQUENCE</scope>
    <source>
        <strain evidence="1">ATCC 90797</strain>
    </source>
</reference>